<protein>
    <recommendedName>
        <fullName evidence="3">Lipoprotein</fullName>
    </recommendedName>
</protein>
<gene>
    <name evidence="1" type="ORF">IAB60_05170</name>
</gene>
<proteinExistence type="predicted"/>
<reference evidence="1" key="1">
    <citation type="submission" date="2020-10" db="EMBL/GenBank/DDBJ databases">
        <authorList>
            <person name="Gilroy R."/>
        </authorList>
    </citation>
    <scope>NUCLEOTIDE SEQUENCE</scope>
    <source>
        <strain evidence="1">CHK123-3438</strain>
    </source>
</reference>
<reference evidence="1" key="2">
    <citation type="journal article" date="2021" name="PeerJ">
        <title>Extensive microbial diversity within the chicken gut microbiome revealed by metagenomics and culture.</title>
        <authorList>
            <person name="Gilroy R."/>
            <person name="Ravi A."/>
            <person name="Getino M."/>
            <person name="Pursley I."/>
            <person name="Horton D.L."/>
            <person name="Alikhan N.F."/>
            <person name="Baker D."/>
            <person name="Gharbi K."/>
            <person name="Hall N."/>
            <person name="Watson M."/>
            <person name="Adriaenssens E.M."/>
            <person name="Foster-Nyarko E."/>
            <person name="Jarju S."/>
            <person name="Secka A."/>
            <person name="Antonio M."/>
            <person name="Oren A."/>
            <person name="Chaudhuri R.R."/>
            <person name="La Ragione R."/>
            <person name="Hildebrand F."/>
            <person name="Pallen M.J."/>
        </authorList>
    </citation>
    <scope>NUCLEOTIDE SEQUENCE</scope>
    <source>
        <strain evidence="1">CHK123-3438</strain>
    </source>
</reference>
<name>A0A9D1KGF2_9FIRM</name>
<dbReference type="InterPro" id="IPR046720">
    <property type="entry name" value="DUF6612"/>
</dbReference>
<evidence type="ECO:0008006" key="3">
    <source>
        <dbReference type="Google" id="ProtNLM"/>
    </source>
</evidence>
<dbReference type="AlphaFoldDB" id="A0A9D1KGF2"/>
<dbReference type="PROSITE" id="PS51257">
    <property type="entry name" value="PROKAR_LIPOPROTEIN"/>
    <property type="match status" value="1"/>
</dbReference>
<comment type="caution">
    <text evidence="1">The sequence shown here is derived from an EMBL/GenBank/DDBJ whole genome shotgun (WGS) entry which is preliminary data.</text>
</comment>
<sequence>MRKWISALMGLGFMVMVTGCSQQLDARAIYDAASEKSSQLTEMAMSTSTDMTMKQGEDSLGMTMDMNMRIKGMNTDSMEYIAEGSSTTLGQTIDMTMYYKDGYYYIDTAGQKIKYAMDVEAMTEQILQSTESSGVNSDYLTEITAEKDGENTLLTFTADASQMSQYVQDALSGMGSMGLGDISYDIKEASGQAVVNADGYFASTDMKMVIDMTANGETISVDMDTSVSYENPGQTVEITAPDLEGYTEIDISGMMTSGETAAE</sequence>
<organism evidence="1 2">
    <name type="scientific">Candidatus Caccovicinus merdipullorum</name>
    <dbReference type="NCBI Taxonomy" id="2840724"/>
    <lineage>
        <taxon>Bacteria</taxon>
        <taxon>Bacillati</taxon>
        <taxon>Bacillota</taxon>
        <taxon>Clostridia</taxon>
        <taxon>Eubacteriales</taxon>
        <taxon>Candidatus Caccovicinus</taxon>
    </lineage>
</organism>
<evidence type="ECO:0000313" key="2">
    <source>
        <dbReference type="Proteomes" id="UP000886860"/>
    </source>
</evidence>
<dbReference type="Gene3D" id="2.50.20.20">
    <property type="match status" value="1"/>
</dbReference>
<evidence type="ECO:0000313" key="1">
    <source>
        <dbReference type="EMBL" id="HIT41487.1"/>
    </source>
</evidence>
<dbReference type="Proteomes" id="UP000886860">
    <property type="component" value="Unassembled WGS sequence"/>
</dbReference>
<accession>A0A9D1KGF2</accession>
<dbReference type="Pfam" id="PF20316">
    <property type="entry name" value="DUF6612"/>
    <property type="match status" value="1"/>
</dbReference>
<dbReference type="EMBL" id="DVKS01000086">
    <property type="protein sequence ID" value="HIT41487.1"/>
    <property type="molecule type" value="Genomic_DNA"/>
</dbReference>